<proteinExistence type="predicted"/>
<evidence type="ECO:0000256" key="1">
    <source>
        <dbReference type="SAM" id="SignalP"/>
    </source>
</evidence>
<dbReference type="RefSeq" id="WP_284101581.1">
    <property type="nucleotide sequence ID" value="NZ_JARRAF010000017.1"/>
</dbReference>
<name>A0ABT7DYY2_9NEIS</name>
<dbReference type="Gene3D" id="3.40.190.10">
    <property type="entry name" value="Periplasmic binding protein-like II"/>
    <property type="match status" value="2"/>
</dbReference>
<sequence length="260" mass="28866">MSWQRALLLGSVSSLLSTAIWARTPLTICYEDVTLRPWSMPEGKGLSLDLLRSVEAKLGESFVLVSKPWKRCQAELKVGNVDAALGMAHTAERRNFAVFPMLANGGVDRTAALFEDDFHVFALSTSALEWNGSTFHNLNGPVAVQAGYVVEGRLRAMGITVISEDKSVQDGLRMVENGTMAAAILQGHESVLLATGNERFKRTVRRLPQPFSHEAFYLPFSRQRYANEAKRIRRIWATIAELRKSAAYQQKEADALKAAR</sequence>
<keyword evidence="1" id="KW-0732">Signal</keyword>
<organism evidence="2 3">
    <name type="scientific">Parachitinimonas caeni</name>
    <dbReference type="NCBI Taxonomy" id="3031301"/>
    <lineage>
        <taxon>Bacteria</taxon>
        <taxon>Pseudomonadati</taxon>
        <taxon>Pseudomonadota</taxon>
        <taxon>Betaproteobacteria</taxon>
        <taxon>Neisseriales</taxon>
        <taxon>Chitinibacteraceae</taxon>
        <taxon>Parachitinimonas</taxon>
    </lineage>
</organism>
<dbReference type="SUPFAM" id="SSF53850">
    <property type="entry name" value="Periplasmic binding protein-like II"/>
    <property type="match status" value="1"/>
</dbReference>
<feature type="chain" id="PRO_5045683445" evidence="1">
    <location>
        <begin position="23"/>
        <end position="260"/>
    </location>
</feature>
<keyword evidence="3" id="KW-1185">Reference proteome</keyword>
<evidence type="ECO:0000313" key="2">
    <source>
        <dbReference type="EMBL" id="MDK2125268.1"/>
    </source>
</evidence>
<reference evidence="2" key="1">
    <citation type="submission" date="2023-03" db="EMBL/GenBank/DDBJ databases">
        <title>Chitinimonas shenzhenensis gen. nov., sp. nov., a novel member of family Burkholderiaceae isolated from activated sludge collected in Shen Zhen, China.</title>
        <authorList>
            <person name="Wang X."/>
        </authorList>
    </citation>
    <scope>NUCLEOTIDE SEQUENCE</scope>
    <source>
        <strain evidence="2">DQS-5</strain>
    </source>
</reference>
<feature type="signal peptide" evidence="1">
    <location>
        <begin position="1"/>
        <end position="22"/>
    </location>
</feature>
<accession>A0ABT7DYY2</accession>
<protein>
    <submittedName>
        <fullName evidence="2">Transporter substrate-binding domain-containing protein</fullName>
    </submittedName>
</protein>
<gene>
    <name evidence="2" type="ORF">PZA18_14520</name>
</gene>
<dbReference type="EMBL" id="JARRAF010000017">
    <property type="protein sequence ID" value="MDK2125268.1"/>
    <property type="molecule type" value="Genomic_DNA"/>
</dbReference>
<dbReference type="Proteomes" id="UP001172778">
    <property type="component" value="Unassembled WGS sequence"/>
</dbReference>
<evidence type="ECO:0000313" key="3">
    <source>
        <dbReference type="Proteomes" id="UP001172778"/>
    </source>
</evidence>
<comment type="caution">
    <text evidence="2">The sequence shown here is derived from an EMBL/GenBank/DDBJ whole genome shotgun (WGS) entry which is preliminary data.</text>
</comment>